<reference evidence="2 3" key="1">
    <citation type="submission" date="2024-04" db="EMBL/GenBank/DDBJ databases">
        <authorList>
            <person name="Waldvogel A.-M."/>
            <person name="Schoenle A."/>
        </authorList>
    </citation>
    <scope>NUCLEOTIDE SEQUENCE [LARGE SCALE GENOMIC DNA]</scope>
</reference>
<dbReference type="Proteomes" id="UP001497482">
    <property type="component" value="Chromosome 20"/>
</dbReference>
<keyword evidence="3" id="KW-1185">Reference proteome</keyword>
<dbReference type="Pfam" id="PF17720">
    <property type="entry name" value="RLIG1"/>
    <property type="match status" value="1"/>
</dbReference>
<dbReference type="AlphaFoldDB" id="A0AAV2L1H5"/>
<name>A0AAV2L1H5_KNICA</name>
<dbReference type="GO" id="GO:0003972">
    <property type="term" value="F:RNA ligase (ATP) activity"/>
    <property type="evidence" value="ECO:0007669"/>
    <property type="project" value="InterPro"/>
</dbReference>
<dbReference type="GO" id="GO:0000302">
    <property type="term" value="P:response to reactive oxygen species"/>
    <property type="evidence" value="ECO:0007669"/>
    <property type="project" value="InterPro"/>
</dbReference>
<feature type="region of interest" description="Disordered" evidence="1">
    <location>
        <begin position="1"/>
        <end position="20"/>
    </location>
</feature>
<gene>
    <name evidence="2" type="ORF">KC01_LOCUS23688</name>
</gene>
<proteinExistence type="predicted"/>
<protein>
    <submittedName>
        <fullName evidence="2">Uncharacterized protein</fullName>
    </submittedName>
</protein>
<dbReference type="EMBL" id="OZ035842">
    <property type="protein sequence ID" value="CAL1594753.1"/>
    <property type="molecule type" value="Genomic_DNA"/>
</dbReference>
<evidence type="ECO:0000256" key="1">
    <source>
        <dbReference type="SAM" id="MobiDB-lite"/>
    </source>
</evidence>
<evidence type="ECO:0000313" key="2">
    <source>
        <dbReference type="EMBL" id="CAL1594753.1"/>
    </source>
</evidence>
<sequence>MPNNQAEKGSRDIKQVHRSGKRVLLGPRGTRTLKPVPESWIPALGVQRENERLVPDENGQLIPGVELPAHRCCPWDRSCWAAYTSGADRETKCEKLATP</sequence>
<dbReference type="InterPro" id="IPR041211">
    <property type="entry name" value="RLIG1"/>
</dbReference>
<evidence type="ECO:0000313" key="3">
    <source>
        <dbReference type="Proteomes" id="UP001497482"/>
    </source>
</evidence>
<organism evidence="2 3">
    <name type="scientific">Knipowitschia caucasica</name>
    <name type="common">Caucasian dwarf goby</name>
    <name type="synonym">Pomatoschistus caucasicus</name>
    <dbReference type="NCBI Taxonomy" id="637954"/>
    <lineage>
        <taxon>Eukaryota</taxon>
        <taxon>Metazoa</taxon>
        <taxon>Chordata</taxon>
        <taxon>Craniata</taxon>
        <taxon>Vertebrata</taxon>
        <taxon>Euteleostomi</taxon>
        <taxon>Actinopterygii</taxon>
        <taxon>Neopterygii</taxon>
        <taxon>Teleostei</taxon>
        <taxon>Neoteleostei</taxon>
        <taxon>Acanthomorphata</taxon>
        <taxon>Gobiaria</taxon>
        <taxon>Gobiiformes</taxon>
        <taxon>Gobioidei</taxon>
        <taxon>Gobiidae</taxon>
        <taxon>Gobiinae</taxon>
        <taxon>Knipowitschia</taxon>
    </lineage>
</organism>
<accession>A0AAV2L1H5</accession>